<organism evidence="4 5">
    <name type="scientific">Chitinophaga polysaccharea</name>
    <dbReference type="NCBI Taxonomy" id="1293035"/>
    <lineage>
        <taxon>Bacteria</taxon>
        <taxon>Pseudomonadati</taxon>
        <taxon>Bacteroidota</taxon>
        <taxon>Chitinophagia</taxon>
        <taxon>Chitinophagales</taxon>
        <taxon>Chitinophagaceae</taxon>
        <taxon>Chitinophaga</taxon>
    </lineage>
</organism>
<keyword evidence="5" id="KW-1185">Reference proteome</keyword>
<dbReference type="Proteomes" id="UP000320811">
    <property type="component" value="Unassembled WGS sequence"/>
</dbReference>
<evidence type="ECO:0000259" key="3">
    <source>
        <dbReference type="Pfam" id="PF16344"/>
    </source>
</evidence>
<keyword evidence="1" id="KW-0812">Transmembrane</keyword>
<feature type="domain" description="FecR protein" evidence="2">
    <location>
        <begin position="178"/>
        <end position="274"/>
    </location>
</feature>
<dbReference type="PANTHER" id="PTHR30273">
    <property type="entry name" value="PERIPLASMIC SIGNAL SENSOR AND SIGMA FACTOR ACTIVATOR FECR-RELATED"/>
    <property type="match status" value="1"/>
</dbReference>
<dbReference type="AlphaFoldDB" id="A0A561PTA5"/>
<accession>A0A561PTA5</accession>
<dbReference type="InterPro" id="IPR032508">
    <property type="entry name" value="FecR_C"/>
</dbReference>
<protein>
    <submittedName>
        <fullName evidence="4">FecR family protein</fullName>
    </submittedName>
</protein>
<dbReference type="GO" id="GO:0016989">
    <property type="term" value="F:sigma factor antagonist activity"/>
    <property type="evidence" value="ECO:0007669"/>
    <property type="project" value="TreeGrafter"/>
</dbReference>
<dbReference type="PANTHER" id="PTHR30273:SF2">
    <property type="entry name" value="PROTEIN FECR"/>
    <property type="match status" value="1"/>
</dbReference>
<dbReference type="InterPro" id="IPR012373">
    <property type="entry name" value="Ferrdict_sens_TM"/>
</dbReference>
<dbReference type="RefSeq" id="WP_145668644.1">
    <property type="nucleotide sequence ID" value="NZ_VIWO01000003.1"/>
</dbReference>
<comment type="caution">
    <text evidence="4">The sequence shown here is derived from an EMBL/GenBank/DDBJ whole genome shotgun (WGS) entry which is preliminary data.</text>
</comment>
<dbReference type="FunFam" id="2.60.120.1440:FF:000001">
    <property type="entry name" value="Putative anti-sigma factor"/>
    <property type="match status" value="1"/>
</dbReference>
<dbReference type="EMBL" id="VIWO01000003">
    <property type="protein sequence ID" value="TWF41354.1"/>
    <property type="molecule type" value="Genomic_DNA"/>
</dbReference>
<dbReference type="InterPro" id="IPR006860">
    <property type="entry name" value="FecR"/>
</dbReference>
<feature type="domain" description="Protein FecR C-terminal" evidence="3">
    <location>
        <begin position="318"/>
        <end position="384"/>
    </location>
</feature>
<evidence type="ECO:0000313" key="5">
    <source>
        <dbReference type="Proteomes" id="UP000320811"/>
    </source>
</evidence>
<evidence type="ECO:0000259" key="2">
    <source>
        <dbReference type="Pfam" id="PF04773"/>
    </source>
</evidence>
<evidence type="ECO:0000256" key="1">
    <source>
        <dbReference type="SAM" id="Phobius"/>
    </source>
</evidence>
<feature type="transmembrane region" description="Helical" evidence="1">
    <location>
        <begin position="86"/>
        <end position="105"/>
    </location>
</feature>
<keyword evidence="1" id="KW-0472">Membrane</keyword>
<dbReference type="OrthoDB" id="638384at2"/>
<evidence type="ECO:0000313" key="4">
    <source>
        <dbReference type="EMBL" id="TWF41354.1"/>
    </source>
</evidence>
<dbReference type="Pfam" id="PF04773">
    <property type="entry name" value="FecR"/>
    <property type="match status" value="1"/>
</dbReference>
<gene>
    <name evidence="4" type="ORF">FHW36_103158</name>
</gene>
<name>A0A561PTA5_9BACT</name>
<dbReference type="Gene3D" id="2.60.120.1440">
    <property type="match status" value="1"/>
</dbReference>
<dbReference type="Gene3D" id="3.55.50.30">
    <property type="match status" value="1"/>
</dbReference>
<sequence length="386" mass="42654">MEAKDYYRFLLQRYYEGTASAAEEAELFAALRTNDDDDEWTALINELHTTAIADPAYDPSEYEPQLQRILHGEPVVKKIRFYRRPYVAAAAIAGLFLCTAAWFTWRQHTPPPPVVIAANTDVQPGKNGAVLTLGDGSQVVLDSLNNGVITTQQGTRVTLHNGQLAYDASAAGMVSYNTMSTPRGRKFRLQLPDGTLVWINAASAISFPTVFTGSNRTVALNGEAYFEVAPNSRQPFIVKLNNETSVEVLGTHFNVNNYQEDANISTTLLEGVVRVNVQHQPKVLQPGQQLLINKPTGATTLQHQVDTLAVIAWKNGILNFQDKKLTTVMSIIARWYDIEVVYESTPPDITFVGEIGSDVNLSSVLNFLKDSGIHFQLTGRKIIIKS</sequence>
<proteinExistence type="predicted"/>
<dbReference type="Pfam" id="PF16344">
    <property type="entry name" value="FecR_C"/>
    <property type="match status" value="1"/>
</dbReference>
<dbReference type="PIRSF" id="PIRSF018266">
    <property type="entry name" value="FecR"/>
    <property type="match status" value="1"/>
</dbReference>
<reference evidence="4 5" key="1">
    <citation type="submission" date="2019-06" db="EMBL/GenBank/DDBJ databases">
        <title>Sorghum-associated microbial communities from plants grown in Nebraska, USA.</title>
        <authorList>
            <person name="Schachtman D."/>
        </authorList>
    </citation>
    <scope>NUCLEOTIDE SEQUENCE [LARGE SCALE GENOMIC DNA]</scope>
    <source>
        <strain evidence="4 5">1209</strain>
    </source>
</reference>
<keyword evidence="1" id="KW-1133">Transmembrane helix</keyword>